<name>A0A8S0VVH1_CYCAE</name>
<dbReference type="EMBL" id="CACVBS010000041">
    <property type="protein sequence ID" value="CAA7263800.1"/>
    <property type="molecule type" value="Genomic_DNA"/>
</dbReference>
<evidence type="ECO:0000313" key="3">
    <source>
        <dbReference type="Proteomes" id="UP000467700"/>
    </source>
</evidence>
<dbReference type="AlphaFoldDB" id="A0A8S0VVH1"/>
<sequence>MLLSLSPISSLSQDLLYSIFSLNADLDQYYGINEDDVEGFSKYPALYEDEDTEDEQEEHTPYLKPLNRSSSPIQTSTMQSRSEYLLAHPLSVLRRASQVCSVWRGVILSAPVLWGRIVDIDILFVSHQDWSAEVLSRTQDALLHIRARREGHRLLPCQILESNPELVSRYLRFISKIIQKNWGRIRKLDVDCNKKWMSVRADRRRFSTRAAVVRNPTDVLEYFKLKLENVDVSFTHSAAKIRHFYSSGATFSLHAPWVATLHTLKLDTFYPLWSISEFIVVLQSMQDLKKLYLGVYWKDDDRVGDSILKTHPAAKHLHLNDVTLLHFSAANCTAILEAFVPIDVCRLHVDTSYPESEADLRAFRNVVQKFAANRQFGKYLSLDVSFSTGKFDIVSNDPTGNTVFRLFMDHHFGMPFTGVPDQMRDGFVEELFRIFAQGNFSQTRCLVLPKLFSLSQAWPESLTALHLLLRALSRVNVIRQDGFAMSGLHRLAESESSNEGVFLPSLRRIMLQDCQWKFFSTFAKRFYVARMQRGQAPPVLDIGLLYQQEDMSELNDIYGLQLVYIGADGDLCSYTCGAAWPDSLGIVSETDRESYRRLHDDSEKEAADQASWIAHIASRLGITVPTTQQND</sequence>
<feature type="region of interest" description="Disordered" evidence="1">
    <location>
        <begin position="49"/>
        <end position="69"/>
    </location>
</feature>
<dbReference type="OrthoDB" id="3046363at2759"/>
<evidence type="ECO:0008006" key="4">
    <source>
        <dbReference type="Google" id="ProtNLM"/>
    </source>
</evidence>
<reference evidence="2 3" key="1">
    <citation type="submission" date="2020-01" db="EMBL/GenBank/DDBJ databases">
        <authorList>
            <person name="Gupta K D."/>
        </authorList>
    </citation>
    <scope>NUCLEOTIDE SEQUENCE [LARGE SCALE GENOMIC DNA]</scope>
</reference>
<dbReference type="Proteomes" id="UP000467700">
    <property type="component" value="Unassembled WGS sequence"/>
</dbReference>
<evidence type="ECO:0000256" key="1">
    <source>
        <dbReference type="SAM" id="MobiDB-lite"/>
    </source>
</evidence>
<proteinExistence type="predicted"/>
<comment type="caution">
    <text evidence="2">The sequence shown here is derived from an EMBL/GenBank/DDBJ whole genome shotgun (WGS) entry which is preliminary data.</text>
</comment>
<evidence type="ECO:0000313" key="2">
    <source>
        <dbReference type="EMBL" id="CAA7263800.1"/>
    </source>
</evidence>
<gene>
    <name evidence="2" type="ORF">AAE3_LOCUS6050</name>
</gene>
<keyword evidence="3" id="KW-1185">Reference proteome</keyword>
<organism evidence="2 3">
    <name type="scientific">Cyclocybe aegerita</name>
    <name type="common">Black poplar mushroom</name>
    <name type="synonym">Agrocybe aegerita</name>
    <dbReference type="NCBI Taxonomy" id="1973307"/>
    <lineage>
        <taxon>Eukaryota</taxon>
        <taxon>Fungi</taxon>
        <taxon>Dikarya</taxon>
        <taxon>Basidiomycota</taxon>
        <taxon>Agaricomycotina</taxon>
        <taxon>Agaricomycetes</taxon>
        <taxon>Agaricomycetidae</taxon>
        <taxon>Agaricales</taxon>
        <taxon>Agaricineae</taxon>
        <taxon>Bolbitiaceae</taxon>
        <taxon>Cyclocybe</taxon>
    </lineage>
</organism>
<protein>
    <recommendedName>
        <fullName evidence="4">F-box domain-containing protein</fullName>
    </recommendedName>
</protein>
<accession>A0A8S0VVH1</accession>